<evidence type="ECO:0000313" key="2">
    <source>
        <dbReference type="Proteomes" id="UP000233564"/>
    </source>
</evidence>
<dbReference type="Proteomes" id="UP000233564">
    <property type="component" value="Unassembled WGS sequence"/>
</dbReference>
<gene>
    <name evidence="1" type="ORF">CIB54_16605</name>
</gene>
<evidence type="ECO:0000313" key="1">
    <source>
        <dbReference type="EMBL" id="PKH18986.1"/>
    </source>
</evidence>
<sequence>MSRGKEFFQGMTKTQLKEMIQGKIAEVDFGQEFESSIIADLIHQKHYHCAAQDLRPTRFRKLPRPGAVYDFQGYFPGHGWHGVSWTQCINPRDEMAWLDRALRDAAHPTISSYRATHPVCERCKNNPSTEVDHVSPEFKVMVAQIIQTLSTSQIEEIFSRFDWLDKEPFSLPPGHPALQLLHDAHQTATLQALCKPCHVLNGNERRRRTI</sequence>
<proteinExistence type="predicted"/>
<dbReference type="AlphaFoldDB" id="A0A2N1E3B7"/>
<reference evidence="1 2" key="1">
    <citation type="submission" date="2017-08" db="EMBL/GenBank/DDBJ databases">
        <authorList>
            <person name="de Groot N.N."/>
        </authorList>
    </citation>
    <scope>NUCLEOTIDE SEQUENCE [LARGE SCALE GENOMIC DNA]</scope>
    <source>
        <strain evidence="1 2">PfR 37</strain>
    </source>
</reference>
<dbReference type="EMBL" id="NVXX01000023">
    <property type="protein sequence ID" value="PKH18986.1"/>
    <property type="molecule type" value="Genomic_DNA"/>
</dbReference>
<name>A0A2N1E3B7_PSEFL</name>
<comment type="caution">
    <text evidence="1">The sequence shown here is derived from an EMBL/GenBank/DDBJ whole genome shotgun (WGS) entry which is preliminary data.</text>
</comment>
<organism evidence="1 2">
    <name type="scientific">Pseudomonas fluorescens</name>
    <dbReference type="NCBI Taxonomy" id="294"/>
    <lineage>
        <taxon>Bacteria</taxon>
        <taxon>Pseudomonadati</taxon>
        <taxon>Pseudomonadota</taxon>
        <taxon>Gammaproteobacteria</taxon>
        <taxon>Pseudomonadales</taxon>
        <taxon>Pseudomonadaceae</taxon>
        <taxon>Pseudomonas</taxon>
    </lineage>
</organism>
<accession>A0A2N1E3B7</accession>
<dbReference type="RefSeq" id="WP_068933355.1">
    <property type="nucleotide sequence ID" value="NZ_KZ478001.1"/>
</dbReference>
<protein>
    <submittedName>
        <fullName evidence="1">Uncharacterized protein</fullName>
    </submittedName>
</protein>